<dbReference type="Gene3D" id="2.10.230.10">
    <property type="entry name" value="Heat shock protein DnaJ, cysteine-rich domain"/>
    <property type="match status" value="1"/>
</dbReference>
<dbReference type="Gene3D" id="1.10.287.110">
    <property type="entry name" value="DnaJ domain"/>
    <property type="match status" value="1"/>
</dbReference>
<dbReference type="PANTHER" id="PTHR43096">
    <property type="entry name" value="DNAJ HOMOLOG 1, MITOCHONDRIAL-RELATED"/>
    <property type="match status" value="1"/>
</dbReference>
<feature type="repeat" description="CXXCXGXG motif" evidence="8">
    <location>
        <begin position="200"/>
        <end position="207"/>
    </location>
</feature>
<dbReference type="InterPro" id="IPR001623">
    <property type="entry name" value="DnaJ_domain"/>
</dbReference>
<evidence type="ECO:0000313" key="13">
    <source>
        <dbReference type="Proteomes" id="UP000808388"/>
    </source>
</evidence>
<keyword evidence="8" id="KW-0346">Stress response</keyword>
<feature type="binding site" evidence="8">
    <location>
        <position position="177"/>
    </location>
    <ligand>
        <name>Zn(2+)</name>
        <dbReference type="ChEBI" id="CHEBI:29105"/>
        <label>2</label>
    </ligand>
</feature>
<dbReference type="InterPro" id="IPR036410">
    <property type="entry name" value="HSP_DnaJ_Cys-rich_dom_sf"/>
</dbReference>
<dbReference type="Pfam" id="PF00226">
    <property type="entry name" value="DnaJ"/>
    <property type="match status" value="1"/>
</dbReference>
<dbReference type="PROSITE" id="PS50076">
    <property type="entry name" value="DNAJ_2"/>
    <property type="match status" value="1"/>
</dbReference>
<evidence type="ECO:0000256" key="4">
    <source>
        <dbReference type="ARBA" id="ARBA00022833"/>
    </source>
</evidence>
<evidence type="ECO:0000256" key="6">
    <source>
        <dbReference type="ARBA" id="ARBA00061004"/>
    </source>
</evidence>
<dbReference type="PRINTS" id="PR00625">
    <property type="entry name" value="JDOMAIN"/>
</dbReference>
<dbReference type="InterPro" id="IPR018253">
    <property type="entry name" value="DnaJ_domain_CS"/>
</dbReference>
<keyword evidence="4 8" id="KW-0862">Zinc</keyword>
<evidence type="ECO:0000256" key="7">
    <source>
        <dbReference type="ARBA" id="ARBA00067609"/>
    </source>
</evidence>
<dbReference type="Proteomes" id="UP000808388">
    <property type="component" value="Unassembled WGS sequence"/>
</dbReference>
<feature type="domain" description="CR-type" evidence="11">
    <location>
        <begin position="144"/>
        <end position="226"/>
    </location>
</feature>
<evidence type="ECO:0000256" key="2">
    <source>
        <dbReference type="ARBA" id="ARBA00022737"/>
    </source>
</evidence>
<dbReference type="AlphaFoldDB" id="A0A9D6LMQ0"/>
<dbReference type="InterPro" id="IPR002939">
    <property type="entry name" value="DnaJ_C"/>
</dbReference>
<dbReference type="CDD" id="cd06257">
    <property type="entry name" value="DnaJ"/>
    <property type="match status" value="1"/>
</dbReference>
<evidence type="ECO:0000256" key="5">
    <source>
        <dbReference type="ARBA" id="ARBA00023186"/>
    </source>
</evidence>
<feature type="domain" description="J" evidence="10">
    <location>
        <begin position="5"/>
        <end position="67"/>
    </location>
</feature>
<dbReference type="GO" id="GO:0006260">
    <property type="term" value="P:DNA replication"/>
    <property type="evidence" value="ECO:0007669"/>
    <property type="project" value="UniProtKB-KW"/>
</dbReference>
<feature type="zinc finger region" description="CR-type" evidence="9">
    <location>
        <begin position="144"/>
        <end position="226"/>
    </location>
</feature>
<comment type="function">
    <text evidence="8">Participates actively in the response to hyperosmotic and heat shock by preventing the aggregation of stress-denatured proteins and by disaggregating proteins, also in an autonomous, DnaK-independent fashion. Unfolded proteins bind initially to DnaJ; upon interaction with the DnaJ-bound protein, DnaK hydrolyzes its bound ATP, resulting in the formation of a stable complex. GrpE releases ADP from DnaK; ATP binding to DnaK triggers the release of the substrate protein, thus completing the reaction cycle. Several rounds of ATP-dependent interactions between DnaJ, DnaK and GrpE are required for fully efficient folding. Also involved, together with DnaK and GrpE, in the DNA replication of plasmids through activation of initiation proteins.</text>
</comment>
<feature type="binding site" evidence="8">
    <location>
        <position position="174"/>
    </location>
    <ligand>
        <name>Zn(2+)</name>
        <dbReference type="ChEBI" id="CHEBI:29105"/>
        <label>2</label>
    </ligand>
</feature>
<evidence type="ECO:0000259" key="11">
    <source>
        <dbReference type="PROSITE" id="PS51188"/>
    </source>
</evidence>
<dbReference type="InterPro" id="IPR036869">
    <property type="entry name" value="J_dom_sf"/>
</dbReference>
<dbReference type="Pfam" id="PF00684">
    <property type="entry name" value="DnaJ_CXXCXGXG"/>
    <property type="match status" value="1"/>
</dbReference>
<feature type="binding site" evidence="8">
    <location>
        <position position="217"/>
    </location>
    <ligand>
        <name>Zn(2+)</name>
        <dbReference type="ChEBI" id="CHEBI:29105"/>
        <label>1</label>
    </ligand>
</feature>
<dbReference type="PROSITE" id="PS00636">
    <property type="entry name" value="DNAJ_1"/>
    <property type="match status" value="1"/>
</dbReference>
<keyword evidence="1 8" id="KW-0479">Metal-binding</keyword>
<dbReference type="InterPro" id="IPR008971">
    <property type="entry name" value="HSP40/DnaJ_pept-bd"/>
</dbReference>
<feature type="repeat" description="CXXCXGXG motif" evidence="8">
    <location>
        <begin position="157"/>
        <end position="164"/>
    </location>
</feature>
<dbReference type="PANTHER" id="PTHR43096:SF52">
    <property type="entry name" value="DNAJ HOMOLOG 1, MITOCHONDRIAL-RELATED"/>
    <property type="match status" value="1"/>
</dbReference>
<dbReference type="GO" id="GO:0008270">
    <property type="term" value="F:zinc ion binding"/>
    <property type="evidence" value="ECO:0007669"/>
    <property type="project" value="UniProtKB-UniRule"/>
</dbReference>
<dbReference type="SUPFAM" id="SSF49493">
    <property type="entry name" value="HSP40/DnaJ peptide-binding domain"/>
    <property type="match status" value="2"/>
</dbReference>
<dbReference type="GO" id="GO:0031072">
    <property type="term" value="F:heat shock protein binding"/>
    <property type="evidence" value="ECO:0007669"/>
    <property type="project" value="InterPro"/>
</dbReference>
<reference evidence="12" key="1">
    <citation type="submission" date="2020-07" db="EMBL/GenBank/DDBJ databases">
        <title>Huge and variable diversity of episymbiotic CPR bacteria and DPANN archaea in groundwater ecosystems.</title>
        <authorList>
            <person name="He C.Y."/>
            <person name="Keren R."/>
            <person name="Whittaker M."/>
            <person name="Farag I.F."/>
            <person name="Doudna J."/>
            <person name="Cate J.H.D."/>
            <person name="Banfield J.F."/>
        </authorList>
    </citation>
    <scope>NUCLEOTIDE SEQUENCE</scope>
    <source>
        <strain evidence="12">NC_groundwater_972_Pr1_S-0.2um_49_27</strain>
    </source>
</reference>
<feature type="repeat" description="CXXCXGXG motif" evidence="8">
    <location>
        <begin position="214"/>
        <end position="221"/>
    </location>
</feature>
<keyword evidence="8" id="KW-0963">Cytoplasm</keyword>
<dbReference type="InterPro" id="IPR012724">
    <property type="entry name" value="DnaJ"/>
</dbReference>
<comment type="cofactor">
    <cofactor evidence="8">
        <name>Zn(2+)</name>
        <dbReference type="ChEBI" id="CHEBI:29105"/>
    </cofactor>
    <text evidence="8">Binds 2 Zn(2+) ions per monomer.</text>
</comment>
<gene>
    <name evidence="8 12" type="primary">dnaJ</name>
    <name evidence="12" type="ORF">HY220_01080</name>
</gene>
<organism evidence="12 13">
    <name type="scientific">Candidatus Sungiibacteriota bacterium</name>
    <dbReference type="NCBI Taxonomy" id="2750080"/>
    <lineage>
        <taxon>Bacteria</taxon>
        <taxon>Candidatus Sungiibacteriota</taxon>
    </lineage>
</organism>
<feature type="binding site" evidence="8">
    <location>
        <position position="214"/>
    </location>
    <ligand>
        <name>Zn(2+)</name>
        <dbReference type="ChEBI" id="CHEBI:29105"/>
        <label>1</label>
    </ligand>
</feature>
<evidence type="ECO:0000313" key="12">
    <source>
        <dbReference type="EMBL" id="MBI3627329.1"/>
    </source>
</evidence>
<dbReference type="NCBIfam" id="TIGR02349">
    <property type="entry name" value="DnaJ_bact"/>
    <property type="match status" value="1"/>
</dbReference>
<evidence type="ECO:0000256" key="8">
    <source>
        <dbReference type="HAMAP-Rule" id="MF_01152"/>
    </source>
</evidence>
<dbReference type="GO" id="GO:0009408">
    <property type="term" value="P:response to heat"/>
    <property type="evidence" value="ECO:0007669"/>
    <property type="project" value="InterPro"/>
</dbReference>
<dbReference type="GO" id="GO:0042026">
    <property type="term" value="P:protein refolding"/>
    <property type="evidence" value="ECO:0007669"/>
    <property type="project" value="TreeGrafter"/>
</dbReference>
<dbReference type="FunFam" id="2.10.230.10:FF:000002">
    <property type="entry name" value="Molecular chaperone DnaJ"/>
    <property type="match status" value="1"/>
</dbReference>
<dbReference type="PROSITE" id="PS51188">
    <property type="entry name" value="ZF_CR"/>
    <property type="match status" value="1"/>
</dbReference>
<feature type="binding site" evidence="8">
    <location>
        <position position="160"/>
    </location>
    <ligand>
        <name>Zn(2+)</name>
        <dbReference type="ChEBI" id="CHEBI:29105"/>
        <label>1</label>
    </ligand>
</feature>
<dbReference type="Gene3D" id="2.60.260.20">
    <property type="entry name" value="Urease metallochaperone UreE, N-terminal domain"/>
    <property type="match status" value="2"/>
</dbReference>
<proteinExistence type="inferred from homology"/>
<protein>
    <recommendedName>
        <fullName evidence="7 8">Chaperone protein DnaJ</fullName>
    </recommendedName>
</protein>
<evidence type="ECO:0000256" key="1">
    <source>
        <dbReference type="ARBA" id="ARBA00022723"/>
    </source>
</evidence>
<dbReference type="FunFam" id="2.60.260.20:FF:000005">
    <property type="entry name" value="Chaperone protein dnaJ 1, mitochondrial"/>
    <property type="match status" value="1"/>
</dbReference>
<dbReference type="InterPro" id="IPR001305">
    <property type="entry name" value="HSP_DnaJ_Cys-rich_dom"/>
</dbReference>
<evidence type="ECO:0000256" key="9">
    <source>
        <dbReference type="PROSITE-ProRule" id="PRU00546"/>
    </source>
</evidence>
<keyword evidence="5 8" id="KW-0143">Chaperone</keyword>
<dbReference type="GO" id="GO:0005737">
    <property type="term" value="C:cytoplasm"/>
    <property type="evidence" value="ECO:0007669"/>
    <property type="project" value="UniProtKB-SubCell"/>
</dbReference>
<name>A0A9D6LMQ0_9BACT</name>
<comment type="caution">
    <text evidence="12">The sequence shown here is derived from an EMBL/GenBank/DDBJ whole genome shotgun (WGS) entry which is preliminary data.</text>
</comment>
<comment type="domain">
    <text evidence="8">The J domain is necessary and sufficient to stimulate DnaK ATPase activity. Zinc center 1 plays an important role in the autonomous, DnaK-independent chaperone activity of DnaJ. Zinc center 2 is essential for interaction with DnaK and for DnaJ activity.</text>
</comment>
<sequence length="366" mass="40179">MAEKDFYTTLGIPKNATQDEIKKAYRKLAHQYHPDKGNGNDEKFKQINEAYQVLGDEAKRKQYDQFGQTFNAASGFNPGGFQWSDVFRNQGNSAGFNFSANFDFGDILENVFGFNADSRQGKGGSRGKDLVLELAIPFEESILGGKETIEIKRTALCRKCNGTGGEPGIKMKTCTTCQGKGNVQKTERTILGTVTRVETCPICRGRGEIPTKPCDVCDGKGTERISETIELVIPRGITADDTMKLSGKGEISDPMSPPGDLYVRIKILPHKTFRRQADNLIMQLPIKVSQAILGDSVTVETLEGKISLKIPGGTQSGDILRVRGKGVPEARAYGHGDLLIEIRVEIPRKVSKRGKEAIESLKEEGF</sequence>
<dbReference type="Pfam" id="PF01556">
    <property type="entry name" value="DnaJ_C"/>
    <property type="match status" value="1"/>
</dbReference>
<feature type="binding site" evidence="8">
    <location>
        <position position="203"/>
    </location>
    <ligand>
        <name>Zn(2+)</name>
        <dbReference type="ChEBI" id="CHEBI:29105"/>
        <label>2</label>
    </ligand>
</feature>
<dbReference type="CDD" id="cd10747">
    <property type="entry name" value="DnaJ_C"/>
    <property type="match status" value="1"/>
</dbReference>
<dbReference type="CDD" id="cd10719">
    <property type="entry name" value="DnaJ_zf"/>
    <property type="match status" value="1"/>
</dbReference>
<feature type="binding site" evidence="8">
    <location>
        <position position="200"/>
    </location>
    <ligand>
        <name>Zn(2+)</name>
        <dbReference type="ChEBI" id="CHEBI:29105"/>
        <label>2</label>
    </ligand>
</feature>
<accession>A0A9D6LMQ0</accession>
<feature type="binding site" evidence="8">
    <location>
        <position position="157"/>
    </location>
    <ligand>
        <name>Zn(2+)</name>
        <dbReference type="ChEBI" id="CHEBI:29105"/>
        <label>1</label>
    </ligand>
</feature>
<dbReference type="GO" id="GO:0005524">
    <property type="term" value="F:ATP binding"/>
    <property type="evidence" value="ECO:0007669"/>
    <property type="project" value="InterPro"/>
</dbReference>
<comment type="subunit">
    <text evidence="8">Homodimer.</text>
</comment>
<evidence type="ECO:0000259" key="10">
    <source>
        <dbReference type="PROSITE" id="PS50076"/>
    </source>
</evidence>
<dbReference type="SUPFAM" id="SSF46565">
    <property type="entry name" value="Chaperone J-domain"/>
    <property type="match status" value="1"/>
</dbReference>
<feature type="repeat" description="CXXCXGXG motif" evidence="8">
    <location>
        <begin position="174"/>
        <end position="181"/>
    </location>
</feature>
<keyword evidence="8" id="KW-0235">DNA replication</keyword>
<dbReference type="HAMAP" id="MF_01152">
    <property type="entry name" value="DnaJ"/>
    <property type="match status" value="1"/>
</dbReference>
<dbReference type="SMART" id="SM00271">
    <property type="entry name" value="DnaJ"/>
    <property type="match status" value="1"/>
</dbReference>
<dbReference type="GO" id="GO:0051082">
    <property type="term" value="F:unfolded protein binding"/>
    <property type="evidence" value="ECO:0007669"/>
    <property type="project" value="UniProtKB-UniRule"/>
</dbReference>
<keyword evidence="2 8" id="KW-0677">Repeat</keyword>
<dbReference type="NCBIfam" id="NF008035">
    <property type="entry name" value="PRK10767.1"/>
    <property type="match status" value="1"/>
</dbReference>
<comment type="similarity">
    <text evidence="6 8">Belongs to the DnaJ family.</text>
</comment>
<evidence type="ECO:0000256" key="3">
    <source>
        <dbReference type="ARBA" id="ARBA00022771"/>
    </source>
</evidence>
<comment type="subcellular location">
    <subcellularLocation>
        <location evidence="8">Cytoplasm</location>
    </subcellularLocation>
</comment>
<keyword evidence="3 8" id="KW-0863">Zinc-finger</keyword>
<dbReference type="EMBL" id="JACQCQ010000002">
    <property type="protein sequence ID" value="MBI3627329.1"/>
    <property type="molecule type" value="Genomic_DNA"/>
</dbReference>
<dbReference type="SUPFAM" id="SSF57938">
    <property type="entry name" value="DnaJ/Hsp40 cysteine-rich domain"/>
    <property type="match status" value="1"/>
</dbReference>